<evidence type="ECO:0000313" key="3">
    <source>
        <dbReference type="Proteomes" id="UP000782312"/>
    </source>
</evidence>
<comment type="caution">
    <text evidence="2">The sequence shown here is derived from an EMBL/GenBank/DDBJ whole genome shotgun (WGS) entry which is preliminary data.</text>
</comment>
<feature type="transmembrane region" description="Helical" evidence="1">
    <location>
        <begin position="77"/>
        <end position="96"/>
    </location>
</feature>
<organism evidence="2 3">
    <name type="scientific">Tectimicrobiota bacterium</name>
    <dbReference type="NCBI Taxonomy" id="2528274"/>
    <lineage>
        <taxon>Bacteria</taxon>
        <taxon>Pseudomonadati</taxon>
        <taxon>Nitrospinota/Tectimicrobiota group</taxon>
        <taxon>Candidatus Tectimicrobiota</taxon>
    </lineage>
</organism>
<evidence type="ECO:0000313" key="2">
    <source>
        <dbReference type="EMBL" id="MBI3126893.1"/>
    </source>
</evidence>
<evidence type="ECO:0000256" key="1">
    <source>
        <dbReference type="SAM" id="Phobius"/>
    </source>
</evidence>
<protein>
    <submittedName>
        <fullName evidence="2">Uncharacterized protein</fullName>
    </submittedName>
</protein>
<keyword evidence="1" id="KW-0472">Membrane</keyword>
<feature type="transmembrane region" description="Helical" evidence="1">
    <location>
        <begin position="510"/>
        <end position="531"/>
    </location>
</feature>
<proteinExistence type="predicted"/>
<accession>A0A932HXL0</accession>
<feature type="transmembrane region" description="Helical" evidence="1">
    <location>
        <begin position="12"/>
        <end position="35"/>
    </location>
</feature>
<gene>
    <name evidence="2" type="ORF">HYZ11_04745</name>
</gene>
<keyword evidence="1" id="KW-0812">Transmembrane</keyword>
<dbReference type="AlphaFoldDB" id="A0A932HXL0"/>
<sequence length="533" mass="59607">MPTTADLTVAGMPFTFFFASVLAGIALAIGFQLLFTHLMAAIGLSAASAATDPDGAPFSRNGENTYYENLRRINAMFGFWTLVTASISLFGAVWLAVAMNPFFSWIHGVVIGLVVWSVSYLISVGIEWKVGTSMLSMIAGVARSSFQALAGLTSSVFGRSEARKTARTADAIAASVRQELFGKMDVRRELYRFIRELRPDMRDFRKELERLLDGVEIITVIPEDDRSRMVATVRTGPLTREKARTVASSLKNLIGVARQEAGSDKARHEKVADSLMRAAGLSPREAEEARHRLEEYLRQTGKEELNPEAIKHDLERMFQDPRRGTEILRARLSQIDRNTATAVVAQRMDMTEEEARRKVDAFMSTIDSLLGRSRDGGSGQNGYTAAKRRALDQIESFLASLDQPSEHLDPEAVRAEFELLLSQPLEGAKALYHRARQLDDEELKTLLSSNPYIAREDMDRLHKKFIETRDQMAAKFEQMQKEVEKRTEQLRQETLYHTDQIRKTFSSATWWLFGTAVASGVAAVFAGYLAATM</sequence>
<reference evidence="2" key="1">
    <citation type="submission" date="2020-07" db="EMBL/GenBank/DDBJ databases">
        <title>Huge and variable diversity of episymbiotic CPR bacteria and DPANN archaea in groundwater ecosystems.</title>
        <authorList>
            <person name="He C.Y."/>
            <person name="Keren R."/>
            <person name="Whittaker M."/>
            <person name="Farag I.F."/>
            <person name="Doudna J."/>
            <person name="Cate J.H.D."/>
            <person name="Banfield J.F."/>
        </authorList>
    </citation>
    <scope>NUCLEOTIDE SEQUENCE</scope>
    <source>
        <strain evidence="2">NC_groundwater_763_Ag_S-0.2um_68_21</strain>
    </source>
</reference>
<dbReference type="EMBL" id="JACPUR010000013">
    <property type="protein sequence ID" value="MBI3126893.1"/>
    <property type="molecule type" value="Genomic_DNA"/>
</dbReference>
<feature type="transmembrane region" description="Helical" evidence="1">
    <location>
        <begin position="102"/>
        <end position="122"/>
    </location>
</feature>
<dbReference type="Proteomes" id="UP000782312">
    <property type="component" value="Unassembled WGS sequence"/>
</dbReference>
<name>A0A932HXL0_UNCTE</name>
<keyword evidence="1" id="KW-1133">Transmembrane helix</keyword>